<protein>
    <recommendedName>
        <fullName evidence="2">Hda lid domain-containing protein</fullName>
    </recommendedName>
</protein>
<reference evidence="4" key="1">
    <citation type="submission" date="2014-08" db="EMBL/GenBank/DDBJ databases">
        <authorList>
            <person name="Edwards T."/>
        </authorList>
    </citation>
    <scope>NUCLEOTIDE SEQUENCE [LARGE SCALE GENOMIC DNA]</scope>
</reference>
<name>A0A0K2VXC3_MESPL</name>
<dbReference type="Gene3D" id="1.10.8.60">
    <property type="match status" value="1"/>
</dbReference>
<dbReference type="NCBIfam" id="NF006571">
    <property type="entry name" value="PRK09087.1"/>
    <property type="match status" value="1"/>
</dbReference>
<dbReference type="GO" id="GO:0003688">
    <property type="term" value="F:DNA replication origin binding"/>
    <property type="evidence" value="ECO:0007669"/>
    <property type="project" value="TreeGrafter"/>
</dbReference>
<feature type="domain" description="Hda lid" evidence="2">
    <location>
        <begin position="181"/>
        <end position="224"/>
    </location>
</feature>
<dbReference type="InterPro" id="IPR055199">
    <property type="entry name" value="Hda_lid"/>
</dbReference>
<dbReference type="PANTHER" id="PTHR30050:SF5">
    <property type="entry name" value="DNAA REGULATORY INACTIVATOR HDA"/>
    <property type="match status" value="1"/>
</dbReference>
<sequence length="244" mass="26212">MAAIARSGAEMAAQPADTPRQLPLDLGHGTGYSRDELVVSGTNAQAASLTDRWPDWPSPVVVLAGPPGSGKTHLARIWQDRAHAVAVDPSRIGDHIAGLGSRPALVDDIDKAAIDEPGLFHLINAVRGAGSTLLLTARRFPSAWRVALPDLVSRLKAAATVEIHEPDDLLLAGVITKLFADRQIEVEPHVVQYLVRRIERSLGTAMRVVERLDRAALERKTPITRALAAETVSAMDEGQGEFDI</sequence>
<evidence type="ECO:0000259" key="2">
    <source>
        <dbReference type="Pfam" id="PF22688"/>
    </source>
</evidence>
<accession>A0A0K2VXC3</accession>
<dbReference type="GO" id="GO:0005886">
    <property type="term" value="C:plasma membrane"/>
    <property type="evidence" value="ECO:0007669"/>
    <property type="project" value="TreeGrafter"/>
</dbReference>
<evidence type="ECO:0000313" key="4">
    <source>
        <dbReference type="Proteomes" id="UP000182888"/>
    </source>
</evidence>
<proteinExistence type="predicted"/>
<gene>
    <name evidence="3" type="ORF">MPL1032_20546</name>
</gene>
<dbReference type="SUPFAM" id="SSF52540">
    <property type="entry name" value="P-loop containing nucleoside triphosphate hydrolases"/>
    <property type="match status" value="1"/>
</dbReference>
<dbReference type="GO" id="GO:0006270">
    <property type="term" value="P:DNA replication initiation"/>
    <property type="evidence" value="ECO:0007669"/>
    <property type="project" value="TreeGrafter"/>
</dbReference>
<dbReference type="EMBL" id="CCND01000012">
    <property type="protein sequence ID" value="CDX56444.1"/>
    <property type="molecule type" value="Genomic_DNA"/>
</dbReference>
<dbReference type="InterPro" id="IPR027417">
    <property type="entry name" value="P-loop_NTPase"/>
</dbReference>
<dbReference type="Gene3D" id="3.40.50.300">
    <property type="entry name" value="P-loop containing nucleotide triphosphate hydrolases"/>
    <property type="match status" value="2"/>
</dbReference>
<dbReference type="Proteomes" id="UP000182888">
    <property type="component" value="Unassembled WGS sequence"/>
</dbReference>
<dbReference type="PANTHER" id="PTHR30050">
    <property type="entry name" value="CHROMOSOMAL REPLICATION INITIATOR PROTEIN DNAA"/>
    <property type="match status" value="1"/>
</dbReference>
<evidence type="ECO:0000313" key="3">
    <source>
        <dbReference type="EMBL" id="CDX56444.1"/>
    </source>
</evidence>
<feature type="region of interest" description="Disordered" evidence="1">
    <location>
        <begin position="1"/>
        <end position="27"/>
    </location>
</feature>
<evidence type="ECO:0000256" key="1">
    <source>
        <dbReference type="SAM" id="MobiDB-lite"/>
    </source>
</evidence>
<dbReference type="Pfam" id="PF22688">
    <property type="entry name" value="Hda_lid"/>
    <property type="match status" value="1"/>
</dbReference>
<organism evidence="3 4">
    <name type="scientific">Mesorhizobium plurifarium</name>
    <dbReference type="NCBI Taxonomy" id="69974"/>
    <lineage>
        <taxon>Bacteria</taxon>
        <taxon>Pseudomonadati</taxon>
        <taxon>Pseudomonadota</taxon>
        <taxon>Alphaproteobacteria</taxon>
        <taxon>Hyphomicrobiales</taxon>
        <taxon>Phyllobacteriaceae</taxon>
        <taxon>Mesorhizobium</taxon>
    </lineage>
</organism>
<dbReference type="AlphaFoldDB" id="A0A0K2VXC3"/>